<dbReference type="AlphaFoldDB" id="A0A9D4LP46"/>
<gene>
    <name evidence="1" type="ORF">DPMN_024090</name>
</gene>
<dbReference type="EMBL" id="JAIWYP010000002">
    <property type="protein sequence ID" value="KAH3861162.1"/>
    <property type="molecule type" value="Genomic_DNA"/>
</dbReference>
<protein>
    <submittedName>
        <fullName evidence="1">Uncharacterized protein</fullName>
    </submittedName>
</protein>
<accession>A0A9D4LP46</accession>
<dbReference type="PANTHER" id="PTHR33066">
    <property type="entry name" value="INTEGRASE_SAM-LIKE_N DOMAIN-CONTAINING PROTEIN"/>
    <property type="match status" value="1"/>
</dbReference>
<name>A0A9D4LP46_DREPO</name>
<reference evidence="1" key="1">
    <citation type="journal article" date="2019" name="bioRxiv">
        <title>The Genome of the Zebra Mussel, Dreissena polymorpha: A Resource for Invasive Species Research.</title>
        <authorList>
            <person name="McCartney M.A."/>
            <person name="Auch B."/>
            <person name="Kono T."/>
            <person name="Mallez S."/>
            <person name="Zhang Y."/>
            <person name="Obille A."/>
            <person name="Becker A."/>
            <person name="Abrahante J.E."/>
            <person name="Garbe J."/>
            <person name="Badalamenti J.P."/>
            <person name="Herman A."/>
            <person name="Mangelson H."/>
            <person name="Liachko I."/>
            <person name="Sullivan S."/>
            <person name="Sone E.D."/>
            <person name="Koren S."/>
            <person name="Silverstein K.A.T."/>
            <person name="Beckman K.B."/>
            <person name="Gohl D.M."/>
        </authorList>
    </citation>
    <scope>NUCLEOTIDE SEQUENCE</scope>
    <source>
        <strain evidence="1">Duluth1</strain>
        <tissue evidence="1">Whole animal</tissue>
    </source>
</reference>
<organism evidence="1 2">
    <name type="scientific">Dreissena polymorpha</name>
    <name type="common">Zebra mussel</name>
    <name type="synonym">Mytilus polymorpha</name>
    <dbReference type="NCBI Taxonomy" id="45954"/>
    <lineage>
        <taxon>Eukaryota</taxon>
        <taxon>Metazoa</taxon>
        <taxon>Spiralia</taxon>
        <taxon>Lophotrochozoa</taxon>
        <taxon>Mollusca</taxon>
        <taxon>Bivalvia</taxon>
        <taxon>Autobranchia</taxon>
        <taxon>Heteroconchia</taxon>
        <taxon>Euheterodonta</taxon>
        <taxon>Imparidentia</taxon>
        <taxon>Neoheterodontei</taxon>
        <taxon>Myida</taxon>
        <taxon>Dreissenoidea</taxon>
        <taxon>Dreissenidae</taxon>
        <taxon>Dreissena</taxon>
    </lineage>
</organism>
<reference evidence="1" key="2">
    <citation type="submission" date="2020-11" db="EMBL/GenBank/DDBJ databases">
        <authorList>
            <person name="McCartney M.A."/>
            <person name="Auch B."/>
            <person name="Kono T."/>
            <person name="Mallez S."/>
            <person name="Becker A."/>
            <person name="Gohl D.M."/>
            <person name="Silverstein K.A.T."/>
            <person name="Koren S."/>
            <person name="Bechman K.B."/>
            <person name="Herman A."/>
            <person name="Abrahante J.E."/>
            <person name="Garbe J."/>
        </authorList>
    </citation>
    <scope>NUCLEOTIDE SEQUENCE</scope>
    <source>
        <strain evidence="1">Duluth1</strain>
        <tissue evidence="1">Whole animal</tissue>
    </source>
</reference>
<comment type="caution">
    <text evidence="1">The sequence shown here is derived from an EMBL/GenBank/DDBJ whole genome shotgun (WGS) entry which is preliminary data.</text>
</comment>
<evidence type="ECO:0000313" key="2">
    <source>
        <dbReference type="Proteomes" id="UP000828390"/>
    </source>
</evidence>
<dbReference type="PANTHER" id="PTHR33066:SF2">
    <property type="entry name" value="FILAGGRIN-2-LIKE"/>
    <property type="match status" value="1"/>
</dbReference>
<evidence type="ECO:0000313" key="1">
    <source>
        <dbReference type="EMBL" id="KAH3861162.1"/>
    </source>
</evidence>
<dbReference type="Proteomes" id="UP000828390">
    <property type="component" value="Unassembled WGS sequence"/>
</dbReference>
<sequence>MCDSNCSVSTATKSKVGSVSERLARSKCNQIRHSPGSREIDKSACKFGFYNKHKKISVGSKTKNYIYRQCVRSQTRHGVPYTGKEKQNNDSSKEHPFQRIVNCQRVSTSPRPVGVVCRNNSVCTHSYEANPTVSIVLLETKFQRSNISDPFTMSFSSTSELMVTPSQHFKGQVFSVPSSNKDIANRCKHICLGCLFGKFDNTRSLVPIRQTETYQLPRNGSGFSSNVAFSSTIEKSSCSNSIRQYNGSSISEQTRGNTFNIYMYDNMENLAVSNKREYSNQSSSHCGETECSTRSVIKNSNSTNRMDFEQICSASTFSNLGVFVNRPVCITSEQTDTDILFMNSSSNSFGIGCVDNFMGRDVRLCISLDMPYSESATVHTTIQMHNTSNSPILAQTPQLLQLAIAHPIKLPENPNLLCQPQFQILHPNPRVFQLVAWLLSTDTLQQQGFQKKLENYLDPVGGQAHKLIIMPSINDSVAGVHKGKLIHLKQL</sequence>
<keyword evidence="2" id="KW-1185">Reference proteome</keyword>
<proteinExistence type="predicted"/>